<dbReference type="EMBL" id="CADEAL010000347">
    <property type="protein sequence ID" value="CAB1418900.1"/>
    <property type="molecule type" value="Genomic_DNA"/>
</dbReference>
<reference evidence="1" key="1">
    <citation type="submission" date="2020-03" db="EMBL/GenBank/DDBJ databases">
        <authorList>
            <person name="Weist P."/>
        </authorList>
    </citation>
    <scope>NUCLEOTIDE SEQUENCE</scope>
</reference>
<accession>A0A9N7TTR9</accession>
<gene>
    <name evidence="1" type="ORF">PLEPLA_LOCUS6727</name>
</gene>
<evidence type="ECO:0000313" key="1">
    <source>
        <dbReference type="EMBL" id="CAB1418900.1"/>
    </source>
</evidence>
<keyword evidence="2" id="KW-1185">Reference proteome</keyword>
<dbReference type="AlphaFoldDB" id="A0A9N7TTR9"/>
<dbReference type="Proteomes" id="UP001153269">
    <property type="component" value="Unassembled WGS sequence"/>
</dbReference>
<organism evidence="1 2">
    <name type="scientific">Pleuronectes platessa</name>
    <name type="common">European plaice</name>
    <dbReference type="NCBI Taxonomy" id="8262"/>
    <lineage>
        <taxon>Eukaryota</taxon>
        <taxon>Metazoa</taxon>
        <taxon>Chordata</taxon>
        <taxon>Craniata</taxon>
        <taxon>Vertebrata</taxon>
        <taxon>Euteleostomi</taxon>
        <taxon>Actinopterygii</taxon>
        <taxon>Neopterygii</taxon>
        <taxon>Teleostei</taxon>
        <taxon>Neoteleostei</taxon>
        <taxon>Acanthomorphata</taxon>
        <taxon>Carangaria</taxon>
        <taxon>Pleuronectiformes</taxon>
        <taxon>Pleuronectoidei</taxon>
        <taxon>Pleuronectidae</taxon>
        <taxon>Pleuronectes</taxon>
    </lineage>
</organism>
<protein>
    <submittedName>
        <fullName evidence="1">Uncharacterized protein</fullName>
    </submittedName>
</protein>
<sequence length="171" mass="18590">MLLWCGLRWKVWCSGRTLGSYLLSLMPLVLSDNVLSADNKPRWSNRSPPRRCPSRGTWSDSFAPCVEPEDSLHEGHTVSTVHRVQRVHAPVLPLDAGAGEEPQSNLRSDPPGSVAILLSDWLRATSVTECLWRGASLAFNEGAVLISITSDLMTISLGLLSPSASFSTGLH</sequence>
<evidence type="ECO:0000313" key="2">
    <source>
        <dbReference type="Proteomes" id="UP001153269"/>
    </source>
</evidence>
<comment type="caution">
    <text evidence="1">The sequence shown here is derived from an EMBL/GenBank/DDBJ whole genome shotgun (WGS) entry which is preliminary data.</text>
</comment>
<proteinExistence type="predicted"/>
<name>A0A9N7TTR9_PLEPL</name>